<dbReference type="PANTHER" id="PTHR10000:SF23">
    <property type="entry name" value="5-AMINO-6-(5-PHOSPHO-D-RIBITYLAMINO)URACIL PHOSPHATASE YITU"/>
    <property type="match status" value="1"/>
</dbReference>
<comment type="caution">
    <text evidence="1">The sequence shown here is derived from an EMBL/GenBank/DDBJ whole genome shotgun (WGS) entry which is preliminary data.</text>
</comment>
<keyword evidence="2" id="KW-1185">Reference proteome</keyword>
<dbReference type="InterPro" id="IPR000150">
    <property type="entry name" value="Cof"/>
</dbReference>
<dbReference type="GO" id="GO:0016791">
    <property type="term" value="F:phosphatase activity"/>
    <property type="evidence" value="ECO:0007669"/>
    <property type="project" value="UniProtKB-ARBA"/>
</dbReference>
<dbReference type="Proteomes" id="UP000051922">
    <property type="component" value="Unassembled WGS sequence"/>
</dbReference>
<dbReference type="PANTHER" id="PTHR10000">
    <property type="entry name" value="PHOSPHOSERINE PHOSPHATASE"/>
    <property type="match status" value="1"/>
</dbReference>
<evidence type="ECO:0000313" key="1">
    <source>
        <dbReference type="EMBL" id="KRL88121.1"/>
    </source>
</evidence>
<dbReference type="NCBIfam" id="TIGR01484">
    <property type="entry name" value="HAD-SF-IIB"/>
    <property type="match status" value="1"/>
</dbReference>
<dbReference type="InterPro" id="IPR036412">
    <property type="entry name" value="HAD-like_sf"/>
</dbReference>
<dbReference type="AlphaFoldDB" id="A0A0R1U4F4"/>
<dbReference type="STRING" id="1423783.FC50_GL000316"/>
<dbReference type="GO" id="GO:0000287">
    <property type="term" value="F:magnesium ion binding"/>
    <property type="evidence" value="ECO:0007669"/>
    <property type="project" value="TreeGrafter"/>
</dbReference>
<dbReference type="Pfam" id="PF08282">
    <property type="entry name" value="Hydrolase_3"/>
    <property type="match status" value="1"/>
</dbReference>
<dbReference type="PROSITE" id="PS01229">
    <property type="entry name" value="COF_2"/>
    <property type="match status" value="1"/>
</dbReference>
<proteinExistence type="predicted"/>
<organism evidence="1 2">
    <name type="scientific">Lacticaseibacillus pantheris DSM 15945 = JCM 12539 = NBRC 106106</name>
    <dbReference type="NCBI Taxonomy" id="1423783"/>
    <lineage>
        <taxon>Bacteria</taxon>
        <taxon>Bacillati</taxon>
        <taxon>Bacillota</taxon>
        <taxon>Bacilli</taxon>
        <taxon>Lactobacillales</taxon>
        <taxon>Lactobacillaceae</taxon>
        <taxon>Lacticaseibacillus</taxon>
    </lineage>
</organism>
<dbReference type="InterPro" id="IPR006379">
    <property type="entry name" value="HAD-SF_hydro_IIB"/>
</dbReference>
<dbReference type="Gene3D" id="3.40.50.1000">
    <property type="entry name" value="HAD superfamily/HAD-like"/>
    <property type="match status" value="1"/>
</dbReference>
<dbReference type="PATRIC" id="fig|1423783.4.peg.327"/>
<dbReference type="SUPFAM" id="SSF56784">
    <property type="entry name" value="HAD-like"/>
    <property type="match status" value="1"/>
</dbReference>
<dbReference type="RefSeq" id="WP_054649428.1">
    <property type="nucleotide sequence ID" value="NZ_AZFJ01000007.1"/>
</dbReference>
<dbReference type="SFLD" id="SFLDS00003">
    <property type="entry name" value="Haloacid_Dehalogenase"/>
    <property type="match status" value="1"/>
</dbReference>
<dbReference type="InterPro" id="IPR023214">
    <property type="entry name" value="HAD_sf"/>
</dbReference>
<dbReference type="Gene3D" id="3.30.1240.10">
    <property type="match status" value="1"/>
</dbReference>
<protein>
    <submittedName>
        <fullName evidence="1">HAD superfamily hydrolase</fullName>
    </submittedName>
</protein>
<gene>
    <name evidence="1" type="ORF">FC50_GL000316</name>
</gene>
<reference evidence="1 2" key="1">
    <citation type="journal article" date="2015" name="Genome Announc.">
        <title>Expanding the biotechnology potential of lactobacilli through comparative genomics of 213 strains and associated genera.</title>
        <authorList>
            <person name="Sun Z."/>
            <person name="Harris H.M."/>
            <person name="McCann A."/>
            <person name="Guo C."/>
            <person name="Argimon S."/>
            <person name="Zhang W."/>
            <person name="Yang X."/>
            <person name="Jeffery I.B."/>
            <person name="Cooney J.C."/>
            <person name="Kagawa T.F."/>
            <person name="Liu W."/>
            <person name="Song Y."/>
            <person name="Salvetti E."/>
            <person name="Wrobel A."/>
            <person name="Rasinkangas P."/>
            <person name="Parkhill J."/>
            <person name="Rea M.C."/>
            <person name="O'Sullivan O."/>
            <person name="Ritari J."/>
            <person name="Douillard F.P."/>
            <person name="Paul Ross R."/>
            <person name="Yang R."/>
            <person name="Briner A.E."/>
            <person name="Felis G.E."/>
            <person name="de Vos W.M."/>
            <person name="Barrangou R."/>
            <person name="Klaenhammer T.R."/>
            <person name="Caufield P.W."/>
            <person name="Cui Y."/>
            <person name="Zhang H."/>
            <person name="O'Toole P.W."/>
        </authorList>
    </citation>
    <scope>NUCLEOTIDE SEQUENCE [LARGE SCALE GENOMIC DNA]</scope>
    <source>
        <strain evidence="1 2">DSM 15945</strain>
    </source>
</reference>
<dbReference type="OrthoDB" id="9806027at2"/>
<evidence type="ECO:0000313" key="2">
    <source>
        <dbReference type="Proteomes" id="UP000051922"/>
    </source>
</evidence>
<accession>A0A0R1U4F4</accession>
<dbReference type="GO" id="GO:0005829">
    <property type="term" value="C:cytosol"/>
    <property type="evidence" value="ECO:0007669"/>
    <property type="project" value="TreeGrafter"/>
</dbReference>
<dbReference type="SFLD" id="SFLDG01140">
    <property type="entry name" value="C2.B:_Phosphomannomutase_and_P"/>
    <property type="match status" value="1"/>
</dbReference>
<keyword evidence="1" id="KW-0378">Hydrolase</keyword>
<name>A0A0R1U4F4_9LACO</name>
<dbReference type="EMBL" id="AZFJ01000007">
    <property type="protein sequence ID" value="KRL88121.1"/>
    <property type="molecule type" value="Genomic_DNA"/>
</dbReference>
<dbReference type="NCBIfam" id="TIGR00099">
    <property type="entry name" value="Cof-subfamily"/>
    <property type="match status" value="1"/>
</dbReference>
<sequence>MEPHLIITDIDGTLAVDHQHVSPDTAAALNLAMDAGNPFFVATGRMYALAKIIADQVSDRAGVIGANGAVYDFSGQRVHHLLGVEALTQTNNVTTRHGLSAFYFSDDTVYYTQTPPTFVEAALRVFQPDGLTVGVKQVGTLDNLLKRADRITNGIVISPRDAEGLRRTQEELAATDLMHVSASNHDNMELIPRGIDKSTAVQELQAKTGIPAARTIVFGDGMNDIGMMKQAGISVAMGNAVSAVKEIAAYTTDDNEHDGIAKFLTEYLGTK</sequence>